<evidence type="ECO:0000313" key="3">
    <source>
        <dbReference type="Proteomes" id="UP000199441"/>
    </source>
</evidence>
<dbReference type="PROSITE" id="PS50104">
    <property type="entry name" value="TIR"/>
    <property type="match status" value="1"/>
</dbReference>
<dbReference type="SUPFAM" id="SSF52200">
    <property type="entry name" value="Toll/Interleukin receptor TIR domain"/>
    <property type="match status" value="1"/>
</dbReference>
<dbReference type="Pfam" id="PF13676">
    <property type="entry name" value="TIR_2"/>
    <property type="match status" value="1"/>
</dbReference>
<dbReference type="STRING" id="670155.SAMN04488001_0261"/>
<evidence type="ECO:0000313" key="2">
    <source>
        <dbReference type="EMBL" id="SDW09141.1"/>
    </source>
</evidence>
<dbReference type="Gene3D" id="3.40.50.10140">
    <property type="entry name" value="Toll/interleukin-1 receptor homology (TIR) domain"/>
    <property type="match status" value="1"/>
</dbReference>
<organism evidence="2 3">
    <name type="scientific">Litoreibacter albidus</name>
    <dbReference type="NCBI Taxonomy" id="670155"/>
    <lineage>
        <taxon>Bacteria</taxon>
        <taxon>Pseudomonadati</taxon>
        <taxon>Pseudomonadota</taxon>
        <taxon>Alphaproteobacteria</taxon>
        <taxon>Rhodobacterales</taxon>
        <taxon>Roseobacteraceae</taxon>
        <taxon>Litoreibacter</taxon>
    </lineage>
</organism>
<keyword evidence="3" id="KW-1185">Reference proteome</keyword>
<gene>
    <name evidence="2" type="ORF">SAMN04488001_0261</name>
</gene>
<evidence type="ECO:0000259" key="1">
    <source>
        <dbReference type="PROSITE" id="PS50104"/>
    </source>
</evidence>
<sequence>MSEIFLSYSRKDRFFAELLESKLLDGNIKVWRDSSSLIAGDEWRQSIDLGITAASVLIVILSKSACESQYVTYEWARGIAQQKTIIPVMIEGCDRHPRIEPIQYLDFRNHTASTWEMLLQRIKNALKEGGEISNDGPATETVADFSADDQKSINSIIAYMNSKGFFAITYERAIQITGGTKDQKYFEDIVKRSPRFVEAKISGKGQGLALL</sequence>
<dbReference type="SMART" id="SM00255">
    <property type="entry name" value="TIR"/>
    <property type="match status" value="1"/>
</dbReference>
<proteinExistence type="predicted"/>
<dbReference type="AlphaFoldDB" id="A0A1H2QPT9"/>
<protein>
    <submittedName>
        <fullName evidence="2">TIR domain-containing protein</fullName>
    </submittedName>
</protein>
<feature type="domain" description="TIR" evidence="1">
    <location>
        <begin position="1"/>
        <end position="126"/>
    </location>
</feature>
<name>A0A1H2QPT9_9RHOB</name>
<accession>A0A1H2QPT9</accession>
<dbReference type="GO" id="GO:0007165">
    <property type="term" value="P:signal transduction"/>
    <property type="evidence" value="ECO:0007669"/>
    <property type="project" value="InterPro"/>
</dbReference>
<dbReference type="EMBL" id="FNOI01000001">
    <property type="protein sequence ID" value="SDW09141.1"/>
    <property type="molecule type" value="Genomic_DNA"/>
</dbReference>
<reference evidence="3" key="1">
    <citation type="submission" date="2016-10" db="EMBL/GenBank/DDBJ databases">
        <authorList>
            <person name="Varghese N."/>
            <person name="Submissions S."/>
        </authorList>
    </citation>
    <scope>NUCLEOTIDE SEQUENCE [LARGE SCALE GENOMIC DNA]</scope>
    <source>
        <strain evidence="3">DSM 26922</strain>
    </source>
</reference>
<dbReference type="OrthoDB" id="8256315at2"/>
<dbReference type="RefSeq" id="WP_089943247.1">
    <property type="nucleotide sequence ID" value="NZ_FNOI01000001.1"/>
</dbReference>
<dbReference type="InterPro" id="IPR035897">
    <property type="entry name" value="Toll_tir_struct_dom_sf"/>
</dbReference>
<dbReference type="Proteomes" id="UP000199441">
    <property type="component" value="Unassembled WGS sequence"/>
</dbReference>
<dbReference type="InterPro" id="IPR000157">
    <property type="entry name" value="TIR_dom"/>
</dbReference>